<evidence type="ECO:0000313" key="3">
    <source>
        <dbReference type="Proteomes" id="UP000284706"/>
    </source>
</evidence>
<dbReference type="OrthoDB" id="2976708at2759"/>
<reference evidence="2 3" key="1">
    <citation type="journal article" date="2018" name="Evol. Lett.">
        <title>Horizontal gene cluster transfer increased hallucinogenic mushroom diversity.</title>
        <authorList>
            <person name="Reynolds H.T."/>
            <person name="Vijayakumar V."/>
            <person name="Gluck-Thaler E."/>
            <person name="Korotkin H.B."/>
            <person name="Matheny P.B."/>
            <person name="Slot J.C."/>
        </authorList>
    </citation>
    <scope>NUCLEOTIDE SEQUENCE [LARGE SCALE GENOMIC DNA]</scope>
    <source>
        <strain evidence="2 3">SRW20</strain>
    </source>
</reference>
<feature type="compositionally biased region" description="Basic residues" evidence="1">
    <location>
        <begin position="318"/>
        <end position="341"/>
    </location>
</feature>
<sequence length="609" mass="66929">VIKVAQDDLKKPVRERYIHGYATTATGGQVIFTASAILLDRIHHAKTIFVDTTFKRSAGPLKEWEVAIYDNELQRALTIARVYSDRADRVQYKTIFDELQRVTLLITGRRLLLKRLSKGGTLLSIGVDLELSQALGAGDSFLPTNEPEYSGIHAETAEELLGYFIRACYTHAIRWSREPCPGVEDLKSHVPEDEFKRLRGFLYLKTKEKVDEFTQWVKSLNNPKVQAWWDHKLVNTWILPALIKCLSKITPEDWDMTASSTNVGESQHHYTNIHTGIQLSLLEAILKARELDEATALQVVQSTNSGVLKDSRGDTATRMRRSSARKTHAHKKASETRRKRKAQDAVDEELEQLQSAKQEAAKRIRVLKDEKARLSGRKGGPSKAESNSSGKVAATSRKRTAKASTNGGVEPQVSASVPKFKPSLSHAPILSTATHAMQSMLEPNPSSFASQQDVSMSTSPTAPQTSPLYPSAPSMEDTSLSDITLQANLYPQSQALPLYPQPPPSSSMMSATPLVSSTASLPPAPLGMETVLPAVPAAQWGSNSSAAACFPASDILYSSTASTFYTDPTFFFEGEMATSASAYGSPQPDVQCYSNDVLDNFLLRTQNQL</sequence>
<feature type="region of interest" description="Disordered" evidence="1">
    <location>
        <begin position="442"/>
        <end position="477"/>
    </location>
</feature>
<name>A0A409VSZ9_9AGAR</name>
<feature type="non-terminal residue" evidence="2">
    <location>
        <position position="1"/>
    </location>
</feature>
<dbReference type="AlphaFoldDB" id="A0A409VSZ9"/>
<evidence type="ECO:0000313" key="2">
    <source>
        <dbReference type="EMBL" id="PPQ69339.1"/>
    </source>
</evidence>
<feature type="compositionally biased region" description="Basic and acidic residues" evidence="1">
    <location>
        <begin position="359"/>
        <end position="373"/>
    </location>
</feature>
<gene>
    <name evidence="2" type="ORF">CVT26_002571</name>
</gene>
<dbReference type="EMBL" id="NHYE01005575">
    <property type="protein sequence ID" value="PPQ69339.1"/>
    <property type="molecule type" value="Genomic_DNA"/>
</dbReference>
<dbReference type="InParanoid" id="A0A409VSZ9"/>
<proteinExistence type="predicted"/>
<protein>
    <submittedName>
        <fullName evidence="2">Uncharacterized protein</fullName>
    </submittedName>
</protein>
<comment type="caution">
    <text evidence="2">The sequence shown here is derived from an EMBL/GenBank/DDBJ whole genome shotgun (WGS) entry which is preliminary data.</text>
</comment>
<dbReference type="Proteomes" id="UP000284706">
    <property type="component" value="Unassembled WGS sequence"/>
</dbReference>
<accession>A0A409VSZ9</accession>
<feature type="region of interest" description="Disordered" evidence="1">
    <location>
        <begin position="306"/>
        <end position="415"/>
    </location>
</feature>
<keyword evidence="3" id="KW-1185">Reference proteome</keyword>
<evidence type="ECO:0000256" key="1">
    <source>
        <dbReference type="SAM" id="MobiDB-lite"/>
    </source>
</evidence>
<organism evidence="2 3">
    <name type="scientific">Gymnopilus dilepis</name>
    <dbReference type="NCBI Taxonomy" id="231916"/>
    <lineage>
        <taxon>Eukaryota</taxon>
        <taxon>Fungi</taxon>
        <taxon>Dikarya</taxon>
        <taxon>Basidiomycota</taxon>
        <taxon>Agaricomycotina</taxon>
        <taxon>Agaricomycetes</taxon>
        <taxon>Agaricomycetidae</taxon>
        <taxon>Agaricales</taxon>
        <taxon>Agaricineae</taxon>
        <taxon>Hymenogastraceae</taxon>
        <taxon>Gymnopilus</taxon>
    </lineage>
</organism>
<feature type="compositionally biased region" description="Polar residues" evidence="1">
    <location>
        <begin position="444"/>
        <end position="468"/>
    </location>
</feature>